<proteinExistence type="predicted"/>
<dbReference type="CDD" id="cd06850">
    <property type="entry name" value="biotinyl_domain"/>
    <property type="match status" value="1"/>
</dbReference>
<dbReference type="RefSeq" id="WP_380028527.1">
    <property type="nucleotide sequence ID" value="NZ_JBHSHC010000142.1"/>
</dbReference>
<dbReference type="Pfam" id="PF00364">
    <property type="entry name" value="Biotin_lipoyl"/>
    <property type="match status" value="1"/>
</dbReference>
<reference evidence="3" key="1">
    <citation type="journal article" date="2019" name="Int. J. Syst. Evol. Microbiol.">
        <title>The Global Catalogue of Microorganisms (GCM) 10K type strain sequencing project: providing services to taxonomists for standard genome sequencing and annotation.</title>
        <authorList>
            <consortium name="The Broad Institute Genomics Platform"/>
            <consortium name="The Broad Institute Genome Sequencing Center for Infectious Disease"/>
            <person name="Wu L."/>
            <person name="Ma J."/>
        </authorList>
    </citation>
    <scope>NUCLEOTIDE SEQUENCE [LARGE SCALE GENOMIC DNA]</scope>
    <source>
        <strain evidence="3">WYCCWR 12678</strain>
    </source>
</reference>
<comment type="caution">
    <text evidence="2">The sequence shown here is derived from an EMBL/GenBank/DDBJ whole genome shotgun (WGS) entry which is preliminary data.</text>
</comment>
<gene>
    <name evidence="2" type="ORF">ACFO8Q_20545</name>
</gene>
<dbReference type="InterPro" id="IPR011053">
    <property type="entry name" value="Single_hybrid_motif"/>
</dbReference>
<dbReference type="EMBL" id="JBHSHC010000142">
    <property type="protein sequence ID" value="MFC4769705.1"/>
    <property type="molecule type" value="Genomic_DNA"/>
</dbReference>
<sequence length="159" mass="17932">MKILDIREMIKLVNQYSVDELEWEYEETRIFIKKFAPVDSVPAEFSAPVFEIERGSQQAAVALIEEQTRKSVETVTDVKDQSVSETRHIIASPTVGLFQSVLKQDEQVKSGYIIGNCVVESLQISHEIRSEVEGKIVEVLAEDGQLVGYGEPLFIIKTM</sequence>
<dbReference type="InterPro" id="IPR000089">
    <property type="entry name" value="Biotin_lipoyl"/>
</dbReference>
<organism evidence="2 3">
    <name type="scientific">Effusibacillus consociatus</name>
    <dbReference type="NCBI Taxonomy" id="1117041"/>
    <lineage>
        <taxon>Bacteria</taxon>
        <taxon>Bacillati</taxon>
        <taxon>Bacillota</taxon>
        <taxon>Bacilli</taxon>
        <taxon>Bacillales</taxon>
        <taxon>Alicyclobacillaceae</taxon>
        <taxon>Effusibacillus</taxon>
    </lineage>
</organism>
<dbReference type="Proteomes" id="UP001596002">
    <property type="component" value="Unassembled WGS sequence"/>
</dbReference>
<evidence type="ECO:0000313" key="2">
    <source>
        <dbReference type="EMBL" id="MFC4769705.1"/>
    </source>
</evidence>
<dbReference type="Gene3D" id="2.40.50.100">
    <property type="match status" value="1"/>
</dbReference>
<protein>
    <submittedName>
        <fullName evidence="2">Biotin/lipoyl-containing protein</fullName>
    </submittedName>
</protein>
<dbReference type="SUPFAM" id="SSF51230">
    <property type="entry name" value="Single hybrid motif"/>
    <property type="match status" value="1"/>
</dbReference>
<name>A0ABV9Q683_9BACL</name>
<feature type="domain" description="Lipoyl-binding" evidence="1">
    <location>
        <begin position="95"/>
        <end position="156"/>
    </location>
</feature>
<accession>A0ABV9Q683</accession>
<evidence type="ECO:0000259" key="1">
    <source>
        <dbReference type="Pfam" id="PF00364"/>
    </source>
</evidence>
<keyword evidence="3" id="KW-1185">Reference proteome</keyword>
<evidence type="ECO:0000313" key="3">
    <source>
        <dbReference type="Proteomes" id="UP001596002"/>
    </source>
</evidence>